<dbReference type="Pfam" id="PF01170">
    <property type="entry name" value="UPF0020"/>
    <property type="match status" value="1"/>
</dbReference>
<comment type="caution">
    <text evidence="2">The sequence shown here is derived from an EMBL/GenBank/DDBJ whole genome shotgun (WGS) entry which is preliminary data.</text>
</comment>
<dbReference type="EMBL" id="LBWK01000001">
    <property type="protein sequence ID" value="KKR06042.1"/>
    <property type="molecule type" value="Genomic_DNA"/>
</dbReference>
<name>A0A0G0QWM0_9BACT</name>
<evidence type="ECO:0000313" key="3">
    <source>
        <dbReference type="Proteomes" id="UP000034799"/>
    </source>
</evidence>
<accession>A0A0G0QWM0</accession>
<gene>
    <name evidence="2" type="ORF">UT34_C0001G0082</name>
</gene>
<dbReference type="PANTHER" id="PTHR14911:SF13">
    <property type="entry name" value="TRNA (GUANINE(6)-N2)-METHYLTRANSFERASE THUMP3"/>
    <property type="match status" value="1"/>
</dbReference>
<sequence length="389" mass="44041">MKYFFIPGRNYDLSKAEIVSVFSTFISSNYNFQFSDRYILVDSKESPEVITRVFNRLGGFLSCGLIYDDVDLIIDEISELQRVTFGVSIYTDLPKNYSKDSIKTFLEQLKDLLKSKEVSSRYLMPNGLTLDSAQVLHNHLIDKGFELVIFDFKGKKTFGRTLGVQNIEFFSKVEFDKPYTNKEMGVLPAKLATIMINLLGLKDGETIWDPFCGSGTVPLVALSNGLNVLASDIDVKAVEGTQKNIEWLAAGNQLNTVNMNVFQFDVLNPDGKIVSTLRKTAFHGLASEPYMGPPQFKRMSVTKATKLLSGVESLYSNLFLLLENLKLYRFKAVIVVPSYKTFKGWMTISLNSIVSKKWKVESNLKEGDLHWKRSDSIIKRNIFVLSKKN</sequence>
<dbReference type="SUPFAM" id="SSF53335">
    <property type="entry name" value="S-adenosyl-L-methionine-dependent methyltransferases"/>
    <property type="match status" value="1"/>
</dbReference>
<reference evidence="2 3" key="1">
    <citation type="journal article" date="2015" name="Nature">
        <title>rRNA introns, odd ribosomes, and small enigmatic genomes across a large radiation of phyla.</title>
        <authorList>
            <person name="Brown C.T."/>
            <person name="Hug L.A."/>
            <person name="Thomas B.C."/>
            <person name="Sharon I."/>
            <person name="Castelle C.J."/>
            <person name="Singh A."/>
            <person name="Wilkins M.J."/>
            <person name="Williams K.H."/>
            <person name="Banfield J.F."/>
        </authorList>
    </citation>
    <scope>NUCLEOTIDE SEQUENCE [LARGE SCALE GENOMIC DNA]</scope>
</reference>
<dbReference type="InterPro" id="IPR000241">
    <property type="entry name" value="RlmKL-like_Mtase"/>
</dbReference>
<organism evidence="2 3">
    <name type="scientific">candidate division WS6 bacterium GW2011_GWF2_39_15</name>
    <dbReference type="NCBI Taxonomy" id="1619100"/>
    <lineage>
        <taxon>Bacteria</taxon>
        <taxon>Candidatus Dojkabacteria</taxon>
    </lineage>
</organism>
<evidence type="ECO:0000313" key="2">
    <source>
        <dbReference type="EMBL" id="KKR06042.1"/>
    </source>
</evidence>
<dbReference type="Proteomes" id="UP000034799">
    <property type="component" value="Unassembled WGS sequence"/>
</dbReference>
<feature type="domain" description="Ribosomal RNA large subunit methyltransferase K/L-like methyltransferase" evidence="1">
    <location>
        <begin position="185"/>
        <end position="265"/>
    </location>
</feature>
<dbReference type="InterPro" id="IPR029063">
    <property type="entry name" value="SAM-dependent_MTases_sf"/>
</dbReference>
<dbReference type="STRING" id="1619100.UT34_C0001G0082"/>
<dbReference type="Gene3D" id="3.40.50.150">
    <property type="entry name" value="Vaccinia Virus protein VP39"/>
    <property type="match status" value="1"/>
</dbReference>
<dbReference type="PANTHER" id="PTHR14911">
    <property type="entry name" value="THUMP DOMAIN-CONTAINING"/>
    <property type="match status" value="1"/>
</dbReference>
<protein>
    <recommendedName>
        <fullName evidence="1">Ribosomal RNA large subunit methyltransferase K/L-like methyltransferase domain-containing protein</fullName>
    </recommendedName>
</protein>
<evidence type="ECO:0000259" key="1">
    <source>
        <dbReference type="Pfam" id="PF01170"/>
    </source>
</evidence>
<proteinExistence type="predicted"/>
<dbReference type="GO" id="GO:0016423">
    <property type="term" value="F:tRNA (guanine) methyltransferase activity"/>
    <property type="evidence" value="ECO:0007669"/>
    <property type="project" value="TreeGrafter"/>
</dbReference>
<dbReference type="GO" id="GO:0030488">
    <property type="term" value="P:tRNA methylation"/>
    <property type="evidence" value="ECO:0007669"/>
    <property type="project" value="TreeGrafter"/>
</dbReference>
<dbReference type="AlphaFoldDB" id="A0A0G0QWM0"/>